<sequence>MLNLNAVLKKHFGFDAFREGQKEIIEDLVNGRDVIAMLPTGGGKSLCYQLPGYILEGAVVIISPLLALMEDQVAQLKMNGEKRAVALNSFLSFDEKKSALYHLPEYRFIFLSPESLKHERVLNALNKIHISLFVVDEAHCISQWGHDFRPDYSLIGQARGKLNKAPCLAMTATATKEVLKDIHLSLHMTDPIRHVYSVNRPNISIMVSEARGLEDKLNQLSELVGRLEGPGLIYCGGRQWSEKAVSYLKEKGFKRIAFYHGGMENEQRMLIQQQFINGQLELVCCTNAFGMGVNKNNIRYVIHFHIPARMDAYMQEIGRAGRDGLPAIAITLYDPEDVQLPLFMIEKEFPARDELQAYLSSKEIDPSFKLEIEETHERFILHHAEKLKSENWEVKVDQIWKKIQERQQNKTEKLWNMIKWYSTETCRRSGILAHFGEKSDSPSFTRFCCDSCGMDIEAYYGQTKASSGYETAEGWKNELKMMFKVSEPIVQKTK</sequence>
<dbReference type="PROSITE" id="PS51192">
    <property type="entry name" value="HELICASE_ATP_BIND_1"/>
    <property type="match status" value="1"/>
</dbReference>
<dbReference type="PROSITE" id="PS00690">
    <property type="entry name" value="DEAH_ATP_HELICASE"/>
    <property type="match status" value="1"/>
</dbReference>
<evidence type="ECO:0000256" key="2">
    <source>
        <dbReference type="ARBA" id="ARBA00022801"/>
    </source>
</evidence>
<dbReference type="InterPro" id="IPR014001">
    <property type="entry name" value="Helicase_ATP-bd"/>
</dbReference>
<dbReference type="GO" id="GO:0016787">
    <property type="term" value="F:hydrolase activity"/>
    <property type="evidence" value="ECO:0007669"/>
    <property type="project" value="UniProtKB-KW"/>
</dbReference>
<keyword evidence="1" id="KW-0547">Nucleotide-binding</keyword>
<dbReference type="Pfam" id="PF16124">
    <property type="entry name" value="RecQ_Zn_bind"/>
    <property type="match status" value="1"/>
</dbReference>
<dbReference type="PROSITE" id="PS50206">
    <property type="entry name" value="RHODANESE_3"/>
    <property type="match status" value="1"/>
</dbReference>
<keyword evidence="3 11" id="KW-0347">Helicase</keyword>
<evidence type="ECO:0000313" key="11">
    <source>
        <dbReference type="EMBL" id="WXB95369.1"/>
    </source>
</evidence>
<protein>
    <recommendedName>
        <fullName evidence="6">ATP-dependent DNA helicase RecQ</fullName>
    </recommendedName>
    <alternativeName>
        <fullName evidence="7">DNA 3'-5' helicase RecQ</fullName>
    </alternativeName>
</protein>
<feature type="domain" description="Helicase C-terminal" evidence="10">
    <location>
        <begin position="219"/>
        <end position="372"/>
    </location>
</feature>
<evidence type="ECO:0000259" key="10">
    <source>
        <dbReference type="PROSITE" id="PS51194"/>
    </source>
</evidence>
<dbReference type="SMART" id="SM00487">
    <property type="entry name" value="DEXDc"/>
    <property type="match status" value="1"/>
</dbReference>
<dbReference type="EMBL" id="CP147407">
    <property type="protein sequence ID" value="WXB95369.1"/>
    <property type="molecule type" value="Genomic_DNA"/>
</dbReference>
<keyword evidence="5" id="KW-0238">DNA-binding</keyword>
<dbReference type="InterPro" id="IPR004589">
    <property type="entry name" value="DNA_helicase_ATP-dep_RecQ"/>
</dbReference>
<evidence type="ECO:0000256" key="6">
    <source>
        <dbReference type="ARBA" id="ARBA00044535"/>
    </source>
</evidence>
<keyword evidence="4" id="KW-0067">ATP-binding</keyword>
<evidence type="ECO:0000256" key="4">
    <source>
        <dbReference type="ARBA" id="ARBA00022840"/>
    </source>
</evidence>
<dbReference type="InterPro" id="IPR001650">
    <property type="entry name" value="Helicase_C-like"/>
</dbReference>
<gene>
    <name evidence="11" type="ORF">WCV65_12370</name>
</gene>
<dbReference type="PANTHER" id="PTHR13710">
    <property type="entry name" value="DNA HELICASE RECQ FAMILY MEMBER"/>
    <property type="match status" value="1"/>
</dbReference>
<dbReference type="InterPro" id="IPR032284">
    <property type="entry name" value="RecQ_Zn-bd"/>
</dbReference>
<evidence type="ECO:0000256" key="5">
    <source>
        <dbReference type="ARBA" id="ARBA00023125"/>
    </source>
</evidence>
<evidence type="ECO:0000259" key="9">
    <source>
        <dbReference type="PROSITE" id="PS51192"/>
    </source>
</evidence>
<dbReference type="Pfam" id="PF00271">
    <property type="entry name" value="Helicase_C"/>
    <property type="match status" value="1"/>
</dbReference>
<dbReference type="PROSITE" id="PS51194">
    <property type="entry name" value="HELICASE_CTER"/>
    <property type="match status" value="1"/>
</dbReference>
<dbReference type="NCBIfam" id="TIGR00614">
    <property type="entry name" value="recQ_fam"/>
    <property type="match status" value="1"/>
</dbReference>
<evidence type="ECO:0000256" key="1">
    <source>
        <dbReference type="ARBA" id="ARBA00022741"/>
    </source>
</evidence>
<dbReference type="Proteomes" id="UP001377337">
    <property type="component" value="Chromosome"/>
</dbReference>
<dbReference type="InterPro" id="IPR027417">
    <property type="entry name" value="P-loop_NTPase"/>
</dbReference>
<evidence type="ECO:0000256" key="7">
    <source>
        <dbReference type="ARBA" id="ARBA00044550"/>
    </source>
</evidence>
<dbReference type="PANTHER" id="PTHR13710:SF84">
    <property type="entry name" value="ATP-DEPENDENT DNA HELICASE RECS-RELATED"/>
    <property type="match status" value="1"/>
</dbReference>
<proteinExistence type="predicted"/>
<dbReference type="Gene3D" id="3.40.50.300">
    <property type="entry name" value="P-loop containing nucleotide triphosphate hydrolases"/>
    <property type="match status" value="2"/>
</dbReference>
<reference evidence="11 12" key="1">
    <citation type="submission" date="2024-02" db="EMBL/GenBank/DDBJ databases">
        <title>Seven novel Bacillus-like species.</title>
        <authorList>
            <person name="Liu G."/>
        </authorList>
    </citation>
    <scope>NUCLEOTIDE SEQUENCE [LARGE SCALE GENOMIC DNA]</scope>
    <source>
        <strain evidence="11 12">FJAT-52054</strain>
    </source>
</reference>
<organism evidence="11 12">
    <name type="scientific">Metabacillus sediminis</name>
    <dbReference type="NCBI Taxonomy" id="3117746"/>
    <lineage>
        <taxon>Bacteria</taxon>
        <taxon>Bacillati</taxon>
        <taxon>Bacillota</taxon>
        <taxon>Bacilli</taxon>
        <taxon>Bacillales</taxon>
        <taxon>Bacillaceae</taxon>
        <taxon>Metabacillus</taxon>
    </lineage>
</organism>
<dbReference type="SMART" id="SM00490">
    <property type="entry name" value="HELICc"/>
    <property type="match status" value="1"/>
</dbReference>
<dbReference type="RefSeq" id="WP_338776840.1">
    <property type="nucleotide sequence ID" value="NZ_CP147407.1"/>
</dbReference>
<dbReference type="SUPFAM" id="SSF52540">
    <property type="entry name" value="P-loop containing nucleoside triphosphate hydrolases"/>
    <property type="match status" value="1"/>
</dbReference>
<feature type="domain" description="Rhodanese" evidence="8">
    <location>
        <begin position="219"/>
        <end position="265"/>
    </location>
</feature>
<evidence type="ECO:0000313" key="12">
    <source>
        <dbReference type="Proteomes" id="UP001377337"/>
    </source>
</evidence>
<dbReference type="InterPro" id="IPR002464">
    <property type="entry name" value="DNA/RNA_helicase_DEAH_CS"/>
</dbReference>
<dbReference type="InterPro" id="IPR011545">
    <property type="entry name" value="DEAD/DEAH_box_helicase_dom"/>
</dbReference>
<dbReference type="GO" id="GO:0003678">
    <property type="term" value="F:DNA helicase activity"/>
    <property type="evidence" value="ECO:0007669"/>
    <property type="project" value="UniProtKB-EC"/>
</dbReference>
<dbReference type="InterPro" id="IPR001763">
    <property type="entry name" value="Rhodanese-like_dom"/>
</dbReference>
<feature type="domain" description="Helicase ATP-binding" evidence="9">
    <location>
        <begin position="25"/>
        <end position="192"/>
    </location>
</feature>
<evidence type="ECO:0000259" key="8">
    <source>
        <dbReference type="PROSITE" id="PS50206"/>
    </source>
</evidence>
<dbReference type="CDD" id="cd17920">
    <property type="entry name" value="DEXHc_RecQ"/>
    <property type="match status" value="1"/>
</dbReference>
<accession>A0ABZ2ND72</accession>
<evidence type="ECO:0000256" key="3">
    <source>
        <dbReference type="ARBA" id="ARBA00022806"/>
    </source>
</evidence>
<dbReference type="Pfam" id="PF00270">
    <property type="entry name" value="DEAD"/>
    <property type="match status" value="1"/>
</dbReference>
<keyword evidence="12" id="KW-1185">Reference proteome</keyword>
<keyword evidence="2 11" id="KW-0378">Hydrolase</keyword>
<name>A0ABZ2ND72_9BACI</name>